<evidence type="ECO:0000313" key="2">
    <source>
        <dbReference type="EMBL" id="TZE81991.1"/>
    </source>
</evidence>
<protein>
    <recommendedName>
        <fullName evidence="4">DUF1492 domain-containing protein</fullName>
    </recommendedName>
</protein>
<sequence length="151" mass="17740">MNYIKEAENYLYYYADMHRSLERMEHEICKLVSQAGPRGIKSAVLDETGIKAGHQDETMNILFRLQILTENKEETKRELEKIDKILDEISRDPGCELYGLVLRKWYIEQRPKEEIAAEIGYSSRQSIYSLQAKAIRKFAVQFFGIRMVEDL</sequence>
<name>A0A5D8QBT5_9THEO</name>
<keyword evidence="1" id="KW-0175">Coiled coil</keyword>
<proteinExistence type="predicted"/>
<dbReference type="AlphaFoldDB" id="A0A5D8QBT5"/>
<feature type="coiled-coil region" evidence="1">
    <location>
        <begin position="65"/>
        <end position="92"/>
    </location>
</feature>
<keyword evidence="3" id="KW-1185">Reference proteome</keyword>
<evidence type="ECO:0000256" key="1">
    <source>
        <dbReference type="SAM" id="Coils"/>
    </source>
</evidence>
<dbReference type="Proteomes" id="UP000322976">
    <property type="component" value="Unassembled WGS sequence"/>
</dbReference>
<dbReference type="RefSeq" id="WP_149545265.1">
    <property type="nucleotide sequence ID" value="NZ_VTPS01000009.1"/>
</dbReference>
<gene>
    <name evidence="2" type="ORF">FWJ32_07080</name>
</gene>
<comment type="caution">
    <text evidence="2">The sequence shown here is derived from an EMBL/GenBank/DDBJ whole genome shotgun (WGS) entry which is preliminary data.</text>
</comment>
<evidence type="ECO:0000313" key="3">
    <source>
        <dbReference type="Proteomes" id="UP000322976"/>
    </source>
</evidence>
<organism evidence="2 3">
    <name type="scientific">Calorimonas adulescens</name>
    <dbReference type="NCBI Taxonomy" id="2606906"/>
    <lineage>
        <taxon>Bacteria</taxon>
        <taxon>Bacillati</taxon>
        <taxon>Bacillota</taxon>
        <taxon>Clostridia</taxon>
        <taxon>Thermoanaerobacterales</taxon>
        <taxon>Thermoanaerobacteraceae</taxon>
        <taxon>Calorimonas</taxon>
    </lineage>
</organism>
<accession>A0A5D8QBT5</accession>
<evidence type="ECO:0008006" key="4">
    <source>
        <dbReference type="Google" id="ProtNLM"/>
    </source>
</evidence>
<reference evidence="2 3" key="1">
    <citation type="submission" date="2019-08" db="EMBL/GenBank/DDBJ databases">
        <title>Calorimonas adulescens gen. nov., sp. nov., an anaerobic thermophilic bacterium from Sakhalin hot spring.</title>
        <authorList>
            <person name="Khomyakova M.A."/>
            <person name="Merkel A.Y."/>
            <person name="Novikov A."/>
            <person name="Bonch-Osmolovskaya E.A."/>
            <person name="Slobodkin A.I."/>
        </authorList>
    </citation>
    <scope>NUCLEOTIDE SEQUENCE [LARGE SCALE GENOMIC DNA]</scope>
    <source>
        <strain evidence="2 3">A05MB</strain>
    </source>
</reference>
<dbReference type="EMBL" id="VTPS01000009">
    <property type="protein sequence ID" value="TZE81991.1"/>
    <property type="molecule type" value="Genomic_DNA"/>
</dbReference>